<protein>
    <recommendedName>
        <fullName evidence="4">Prohead serine protease domain-containing protein</fullName>
    </recommendedName>
</protein>
<dbReference type="EMBL" id="QAYC01000020">
    <property type="protein sequence ID" value="PTW43904.1"/>
    <property type="molecule type" value="Genomic_DNA"/>
</dbReference>
<dbReference type="GO" id="GO:0008233">
    <property type="term" value="F:peptidase activity"/>
    <property type="evidence" value="ECO:0007669"/>
    <property type="project" value="UniProtKB-KW"/>
</dbReference>
<dbReference type="AlphaFoldDB" id="A0A8E3AP36"/>
<dbReference type="InterPro" id="IPR006433">
    <property type="entry name" value="Prohead_protease"/>
</dbReference>
<dbReference type="NCBIfam" id="TIGR01543">
    <property type="entry name" value="proheadase_HK97"/>
    <property type="match status" value="1"/>
</dbReference>
<dbReference type="OrthoDB" id="9804926at2"/>
<sequence>MEHSDFALELKALTDDGTVEGYAAIFGNVDNGGDKIAPGAFVGGMTKARQSGRSIKMLWNHDPYQPIGVWEDLAEDAKGLWGKGRLVLDVAKAREIHALMKADVISGLSIGYRTREAEPDGNVRVIKKADLFEISPVTFPMNERARISAVKSDGMDDVVNKLKAGDRLTEREFELMVKGLGLSNAQAERAARIHLKGPGEPATAANDGAAFMRAFLGLSA</sequence>
<comment type="caution">
    <text evidence="5">The sequence shown here is derived from an EMBL/GenBank/DDBJ whole genome shotgun (WGS) entry which is preliminary data.</text>
</comment>
<accession>A0A8E3AP36</accession>
<evidence type="ECO:0000313" key="5">
    <source>
        <dbReference type="EMBL" id="PTW43904.1"/>
    </source>
</evidence>
<dbReference type="Pfam" id="PF04586">
    <property type="entry name" value="Peptidase_S78"/>
    <property type="match status" value="1"/>
</dbReference>
<dbReference type="Proteomes" id="UP000244037">
    <property type="component" value="Unassembled WGS sequence"/>
</dbReference>
<dbReference type="InterPro" id="IPR054613">
    <property type="entry name" value="Peptidase_S78_dom"/>
</dbReference>
<evidence type="ECO:0000259" key="4">
    <source>
        <dbReference type="Pfam" id="PF04586"/>
    </source>
</evidence>
<proteinExistence type="predicted"/>
<evidence type="ECO:0000256" key="2">
    <source>
        <dbReference type="ARBA" id="ARBA00022670"/>
    </source>
</evidence>
<name>A0A8E3AP36_9RHOB</name>
<evidence type="ECO:0000256" key="3">
    <source>
        <dbReference type="ARBA" id="ARBA00022801"/>
    </source>
</evidence>
<evidence type="ECO:0000313" key="6">
    <source>
        <dbReference type="Proteomes" id="UP000244037"/>
    </source>
</evidence>
<organism evidence="5 6">
    <name type="scientific">Rhodovulum kholense</name>
    <dbReference type="NCBI Taxonomy" id="453584"/>
    <lineage>
        <taxon>Bacteria</taxon>
        <taxon>Pseudomonadati</taxon>
        <taxon>Pseudomonadota</taxon>
        <taxon>Alphaproteobacteria</taxon>
        <taxon>Rhodobacterales</taxon>
        <taxon>Paracoccaceae</taxon>
        <taxon>Rhodovulum</taxon>
    </lineage>
</organism>
<evidence type="ECO:0000256" key="1">
    <source>
        <dbReference type="ARBA" id="ARBA00022612"/>
    </source>
</evidence>
<feature type="domain" description="Prohead serine protease" evidence="4">
    <location>
        <begin position="8"/>
        <end position="152"/>
    </location>
</feature>
<keyword evidence="6" id="KW-1185">Reference proteome</keyword>
<keyword evidence="3" id="KW-0378">Hydrolase</keyword>
<dbReference type="SUPFAM" id="SSF50789">
    <property type="entry name" value="Herpes virus serine proteinase, assemblin"/>
    <property type="match status" value="1"/>
</dbReference>
<keyword evidence="1" id="KW-1188">Viral release from host cell</keyword>
<reference evidence="5 6" key="1">
    <citation type="submission" date="2018-04" db="EMBL/GenBank/DDBJ databases">
        <title>Genomic Encyclopedia of Archaeal and Bacterial Type Strains, Phase II (KMG-II): from individual species to whole genera.</title>
        <authorList>
            <person name="Goeker M."/>
        </authorList>
    </citation>
    <scope>NUCLEOTIDE SEQUENCE [LARGE SCALE GENOMIC DNA]</scope>
    <source>
        <strain evidence="5 6">DSM 19783</strain>
    </source>
</reference>
<keyword evidence="2" id="KW-0645">Protease</keyword>
<dbReference type="GO" id="GO:0006508">
    <property type="term" value="P:proteolysis"/>
    <property type="evidence" value="ECO:0007669"/>
    <property type="project" value="UniProtKB-KW"/>
</dbReference>
<dbReference type="RefSeq" id="WP_108028611.1">
    <property type="nucleotide sequence ID" value="NZ_QAYC01000020.1"/>
</dbReference>
<gene>
    <name evidence="5" type="ORF">C8N38_12044</name>
</gene>